<proteinExistence type="predicted"/>
<name>A0A844CW76_9RHOB</name>
<keyword evidence="1" id="KW-1133">Transmembrane helix</keyword>
<dbReference type="OrthoDB" id="7868004at2"/>
<dbReference type="EMBL" id="SZWE01000001">
    <property type="protein sequence ID" value="MRU15406.1"/>
    <property type="molecule type" value="Genomic_DNA"/>
</dbReference>
<gene>
    <name evidence="2" type="ORF">FDP25_08195</name>
</gene>
<feature type="transmembrane region" description="Helical" evidence="1">
    <location>
        <begin position="6"/>
        <end position="22"/>
    </location>
</feature>
<keyword evidence="3" id="KW-1185">Reference proteome</keyword>
<feature type="transmembrane region" description="Helical" evidence="1">
    <location>
        <begin position="61"/>
        <end position="85"/>
    </location>
</feature>
<comment type="caution">
    <text evidence="2">The sequence shown here is derived from an EMBL/GenBank/DDBJ whole genome shotgun (WGS) entry which is preliminary data.</text>
</comment>
<keyword evidence="1" id="KW-0812">Transmembrane</keyword>
<evidence type="ECO:0000256" key="1">
    <source>
        <dbReference type="SAM" id="Phobius"/>
    </source>
</evidence>
<sequence length="121" mass="13350">MSMWLAFAMIFVAGPMAFWVLTRQPATRGYLVALWAITFGLMALAFGLANYGISLAIEPRLIGLSVILSFWMAWITMLSLIMLAVRRRADTPGVQRVAFVVGAMATTLPWFGLYAAKMVAE</sequence>
<dbReference type="AlphaFoldDB" id="A0A844CW76"/>
<dbReference type="RefSeq" id="WP_154150646.1">
    <property type="nucleotide sequence ID" value="NZ_SZWE01000001.1"/>
</dbReference>
<accession>A0A844CW76</accession>
<organism evidence="2 3">
    <name type="scientific">Roseovarius bejariae</name>
    <dbReference type="NCBI Taxonomy" id="2576383"/>
    <lineage>
        <taxon>Bacteria</taxon>
        <taxon>Pseudomonadati</taxon>
        <taxon>Pseudomonadota</taxon>
        <taxon>Alphaproteobacteria</taxon>
        <taxon>Rhodobacterales</taxon>
        <taxon>Roseobacteraceae</taxon>
        <taxon>Roseovarius</taxon>
    </lineage>
</organism>
<evidence type="ECO:0000313" key="3">
    <source>
        <dbReference type="Proteomes" id="UP000564704"/>
    </source>
</evidence>
<protein>
    <submittedName>
        <fullName evidence="2">Uncharacterized protein</fullName>
    </submittedName>
</protein>
<evidence type="ECO:0000313" key="2">
    <source>
        <dbReference type="EMBL" id="MRU15406.1"/>
    </source>
</evidence>
<keyword evidence="1" id="KW-0472">Membrane</keyword>
<feature type="transmembrane region" description="Helical" evidence="1">
    <location>
        <begin position="29"/>
        <end position="49"/>
    </location>
</feature>
<dbReference type="Proteomes" id="UP000564704">
    <property type="component" value="Unassembled WGS sequence"/>
</dbReference>
<reference evidence="2 3" key="1">
    <citation type="submission" date="2019-05" db="EMBL/GenBank/DDBJ databases">
        <title>Roseovarius bejariae sp. nov., a moderately halophylic bacterium isolated from a saline soil in Rambla Salada (Murcia).</title>
        <authorList>
            <person name="Castro D.J."/>
            <person name="Gomez-Altuve A."/>
            <person name="Reina J.C."/>
            <person name="Rodriguez M."/>
            <person name="Sampedro I."/>
            <person name="Llamas I."/>
            <person name="Martinez-Checa F."/>
        </authorList>
    </citation>
    <scope>NUCLEOTIDE SEQUENCE [LARGE SCALE GENOMIC DNA]</scope>
    <source>
        <strain evidence="2 3">A21</strain>
    </source>
</reference>
<feature type="transmembrane region" description="Helical" evidence="1">
    <location>
        <begin position="97"/>
        <end position="116"/>
    </location>
</feature>